<dbReference type="OrthoDB" id="7506349at2"/>
<evidence type="ECO:0000256" key="3">
    <source>
        <dbReference type="ARBA" id="ARBA00023163"/>
    </source>
</evidence>
<comment type="caution">
    <text evidence="6">The sequence shown here is derived from an EMBL/GenBank/DDBJ whole genome shotgun (WGS) entry which is preliminary data.</text>
</comment>
<keyword evidence="2 4" id="KW-0238">DNA-binding</keyword>
<dbReference type="Pfam" id="PF17940">
    <property type="entry name" value="TetR_C_31"/>
    <property type="match status" value="1"/>
</dbReference>
<dbReference type="Pfam" id="PF00440">
    <property type="entry name" value="TetR_N"/>
    <property type="match status" value="1"/>
</dbReference>
<organism evidence="6 7">
    <name type="scientific">Mumia zhuanghuii</name>
    <dbReference type="NCBI Taxonomy" id="2585211"/>
    <lineage>
        <taxon>Bacteria</taxon>
        <taxon>Bacillati</taxon>
        <taxon>Actinomycetota</taxon>
        <taxon>Actinomycetes</taxon>
        <taxon>Propionibacteriales</taxon>
        <taxon>Nocardioidaceae</taxon>
        <taxon>Mumia</taxon>
    </lineage>
</organism>
<dbReference type="InterPro" id="IPR041583">
    <property type="entry name" value="TetR_C_31"/>
</dbReference>
<dbReference type="InterPro" id="IPR001647">
    <property type="entry name" value="HTH_TetR"/>
</dbReference>
<sequence>MATRSPRQARSADKLDALRAAAGRLLIDQGPEAVTYRGVAVAAGLSPGSASYYFENRDELYAAAVEAAEEQRTAAAQARAESLDTQPRTADEVARLLIEVTYAPHVADDVVTLRLEPMLAAQRNERLRPTMAASRPRLLEALATVLTRSGHRSPGADDLDLLVQVIDAGLMYAWARGSEHVIDDATKTVARILTLIDQERQVDQERQAG</sequence>
<dbReference type="RefSeq" id="WP_149768907.1">
    <property type="nucleotide sequence ID" value="NZ_VDFQ02000002.1"/>
</dbReference>
<gene>
    <name evidence="6" type="ORF">FE697_007190</name>
</gene>
<dbReference type="InterPro" id="IPR009057">
    <property type="entry name" value="Homeodomain-like_sf"/>
</dbReference>
<accession>A0A5Q6RZ55</accession>
<evidence type="ECO:0000256" key="1">
    <source>
        <dbReference type="ARBA" id="ARBA00023015"/>
    </source>
</evidence>
<keyword evidence="3" id="KW-0804">Transcription</keyword>
<dbReference type="EMBL" id="VDFQ02000002">
    <property type="protein sequence ID" value="KAA1423388.1"/>
    <property type="molecule type" value="Genomic_DNA"/>
</dbReference>
<feature type="DNA-binding region" description="H-T-H motif" evidence="4">
    <location>
        <begin position="35"/>
        <end position="54"/>
    </location>
</feature>
<dbReference type="GO" id="GO:0000976">
    <property type="term" value="F:transcription cis-regulatory region binding"/>
    <property type="evidence" value="ECO:0007669"/>
    <property type="project" value="TreeGrafter"/>
</dbReference>
<dbReference type="InterPro" id="IPR050109">
    <property type="entry name" value="HTH-type_TetR-like_transc_reg"/>
</dbReference>
<dbReference type="SUPFAM" id="SSF46689">
    <property type="entry name" value="Homeodomain-like"/>
    <property type="match status" value="1"/>
</dbReference>
<evidence type="ECO:0000313" key="7">
    <source>
        <dbReference type="Proteomes" id="UP000307768"/>
    </source>
</evidence>
<keyword evidence="1" id="KW-0805">Transcription regulation</keyword>
<reference evidence="6 7" key="1">
    <citation type="submission" date="2019-09" db="EMBL/GenBank/DDBJ databases">
        <title>Mumia zhuanghuii sp. nov. isolated from the intestinal contents of plateau pika (Ochotona curzoniae) in the Qinghai-Tibet plateau of China.</title>
        <authorList>
            <person name="Tian Z."/>
        </authorList>
    </citation>
    <scope>NUCLEOTIDE SEQUENCE [LARGE SCALE GENOMIC DNA]</scope>
    <source>
        <strain evidence="7">350</strain>
    </source>
</reference>
<evidence type="ECO:0000256" key="4">
    <source>
        <dbReference type="PROSITE-ProRule" id="PRU00335"/>
    </source>
</evidence>
<dbReference type="Proteomes" id="UP000307768">
    <property type="component" value="Unassembled WGS sequence"/>
</dbReference>
<dbReference type="AlphaFoldDB" id="A0A5Q6RZ55"/>
<dbReference type="GO" id="GO:0003700">
    <property type="term" value="F:DNA-binding transcription factor activity"/>
    <property type="evidence" value="ECO:0007669"/>
    <property type="project" value="TreeGrafter"/>
</dbReference>
<protein>
    <submittedName>
        <fullName evidence="6">TetR/AcrR family transcriptional regulator</fullName>
    </submittedName>
</protein>
<dbReference type="PROSITE" id="PS50977">
    <property type="entry name" value="HTH_TETR_2"/>
    <property type="match status" value="1"/>
</dbReference>
<feature type="domain" description="HTH tetR-type" evidence="5">
    <location>
        <begin position="12"/>
        <end position="72"/>
    </location>
</feature>
<dbReference type="Gene3D" id="1.10.357.10">
    <property type="entry name" value="Tetracycline Repressor, domain 2"/>
    <property type="match status" value="1"/>
</dbReference>
<proteinExistence type="predicted"/>
<dbReference type="PANTHER" id="PTHR30055">
    <property type="entry name" value="HTH-TYPE TRANSCRIPTIONAL REGULATOR RUTR"/>
    <property type="match status" value="1"/>
</dbReference>
<name>A0A5Q6RZ55_9ACTN</name>
<evidence type="ECO:0000313" key="6">
    <source>
        <dbReference type="EMBL" id="KAA1423388.1"/>
    </source>
</evidence>
<evidence type="ECO:0000259" key="5">
    <source>
        <dbReference type="PROSITE" id="PS50977"/>
    </source>
</evidence>
<evidence type="ECO:0000256" key="2">
    <source>
        <dbReference type="ARBA" id="ARBA00023125"/>
    </source>
</evidence>
<dbReference type="PANTHER" id="PTHR30055:SF234">
    <property type="entry name" value="HTH-TYPE TRANSCRIPTIONAL REGULATOR BETI"/>
    <property type="match status" value="1"/>
</dbReference>